<organism evidence="3 4">
    <name type="scientific">Croceibacterium selenioxidans</name>
    <dbReference type="NCBI Taxonomy" id="2838833"/>
    <lineage>
        <taxon>Bacteria</taxon>
        <taxon>Pseudomonadati</taxon>
        <taxon>Pseudomonadota</taxon>
        <taxon>Alphaproteobacteria</taxon>
        <taxon>Sphingomonadales</taxon>
        <taxon>Erythrobacteraceae</taxon>
        <taxon>Croceibacterium</taxon>
    </lineage>
</organism>
<sequence>MKLWPLVPAVALCATAVQAEDLQLTPSVDARLRYENVEQDGLPGDADALTLRARPGLTAKSGEWSALVEAEATVALSTGYNDGLNGKTQFPLVADPSNLEINRAQIRYSSLSGMTATAGRQRIELADQRFVGPAAFRQNEQTFDALRVQWTRGRLSADLTYAGSVRTVNGSRGAGARPSAIDGDNIFALLGYRSDIGTLAGFAYLVDQDDVAVQGFRLSSQTYGVRLNGSLDIAAGAKLGYTASWARQSDYHRNPNDYSAEYWLGEATLNYSGFNASLGYEVLGADDGTPLTSVQTPLASFFRWNGWAGKFSTIPPDGLHDLYATVGHTLKKVGPLQAINLAATWHRFDSDRLDRRYGHELDLVLSARHGPFGASLRYAGYRADTLATDTDKLWLTLEWAV</sequence>
<accession>A0ABS5W1D3</accession>
<evidence type="ECO:0000256" key="1">
    <source>
        <dbReference type="SAM" id="SignalP"/>
    </source>
</evidence>
<gene>
    <name evidence="3" type="ORF">KK137_01705</name>
</gene>
<evidence type="ECO:0000259" key="2">
    <source>
        <dbReference type="Pfam" id="PF13372"/>
    </source>
</evidence>
<comment type="caution">
    <text evidence="3">The sequence shown here is derived from an EMBL/GenBank/DDBJ whole genome shotgun (WGS) entry which is preliminary data.</text>
</comment>
<dbReference type="Gene3D" id="2.40.160.100">
    <property type="match status" value="1"/>
</dbReference>
<evidence type="ECO:0000313" key="3">
    <source>
        <dbReference type="EMBL" id="MBT2133035.1"/>
    </source>
</evidence>
<protein>
    <submittedName>
        <fullName evidence="3">Alginate export family protein</fullName>
    </submittedName>
</protein>
<feature type="domain" description="Alginate export" evidence="2">
    <location>
        <begin position="29"/>
        <end position="160"/>
    </location>
</feature>
<reference evidence="3 4" key="1">
    <citation type="submission" date="2021-05" db="EMBL/GenBank/DDBJ databases">
        <title>Croceibacterium sp. LX-88 genome sequence.</title>
        <authorList>
            <person name="Luo X."/>
        </authorList>
    </citation>
    <scope>NUCLEOTIDE SEQUENCE [LARGE SCALE GENOMIC DNA]</scope>
    <source>
        <strain evidence="3 4">LX-88</strain>
    </source>
</reference>
<evidence type="ECO:0000313" key="4">
    <source>
        <dbReference type="Proteomes" id="UP000811255"/>
    </source>
</evidence>
<feature type="chain" id="PRO_5045443913" evidence="1">
    <location>
        <begin position="20"/>
        <end position="401"/>
    </location>
</feature>
<keyword evidence="1" id="KW-0732">Signal</keyword>
<dbReference type="InterPro" id="IPR053728">
    <property type="entry name" value="Alginate_Permeability_Chnl"/>
</dbReference>
<feature type="signal peptide" evidence="1">
    <location>
        <begin position="1"/>
        <end position="19"/>
    </location>
</feature>
<dbReference type="Proteomes" id="UP000811255">
    <property type="component" value="Unassembled WGS sequence"/>
</dbReference>
<dbReference type="Pfam" id="PF13372">
    <property type="entry name" value="Alginate_exp"/>
    <property type="match status" value="1"/>
</dbReference>
<dbReference type="InterPro" id="IPR025388">
    <property type="entry name" value="Alginate_export_dom"/>
</dbReference>
<dbReference type="RefSeq" id="WP_214534326.1">
    <property type="nucleotide sequence ID" value="NZ_JAHFVK010000001.1"/>
</dbReference>
<dbReference type="EMBL" id="JAHFVK010000001">
    <property type="protein sequence ID" value="MBT2133035.1"/>
    <property type="molecule type" value="Genomic_DNA"/>
</dbReference>
<keyword evidence="4" id="KW-1185">Reference proteome</keyword>
<name>A0ABS5W1D3_9SPHN</name>
<proteinExistence type="predicted"/>